<dbReference type="InterPro" id="IPR006597">
    <property type="entry name" value="Sel1-like"/>
</dbReference>
<feature type="compositionally biased region" description="Polar residues" evidence="2">
    <location>
        <begin position="108"/>
        <end position="121"/>
    </location>
</feature>
<evidence type="ECO:0000256" key="1">
    <source>
        <dbReference type="ARBA" id="ARBA00022737"/>
    </source>
</evidence>
<organism evidence="3 4">
    <name type="scientific">Ceratocystis lukuohia</name>
    <dbReference type="NCBI Taxonomy" id="2019550"/>
    <lineage>
        <taxon>Eukaryota</taxon>
        <taxon>Fungi</taxon>
        <taxon>Dikarya</taxon>
        <taxon>Ascomycota</taxon>
        <taxon>Pezizomycotina</taxon>
        <taxon>Sordariomycetes</taxon>
        <taxon>Hypocreomycetidae</taxon>
        <taxon>Microascales</taxon>
        <taxon>Ceratocystidaceae</taxon>
        <taxon>Ceratocystis</taxon>
    </lineage>
</organism>
<dbReference type="Pfam" id="PF08238">
    <property type="entry name" value="Sel1"/>
    <property type="match status" value="7"/>
</dbReference>
<evidence type="ECO:0000313" key="4">
    <source>
        <dbReference type="Proteomes" id="UP001610728"/>
    </source>
</evidence>
<feature type="compositionally biased region" description="Polar residues" evidence="2">
    <location>
        <begin position="523"/>
        <end position="535"/>
    </location>
</feature>
<dbReference type="EMBL" id="JABSNW010000002">
    <property type="protein sequence ID" value="KAL2889560.1"/>
    <property type="molecule type" value="Genomic_DNA"/>
</dbReference>
<keyword evidence="1" id="KW-0677">Repeat</keyword>
<feature type="region of interest" description="Disordered" evidence="2">
    <location>
        <begin position="98"/>
        <end position="155"/>
    </location>
</feature>
<dbReference type="PANTHER" id="PTHR46430">
    <property type="entry name" value="PROTEIN SKT5-RELATED"/>
    <property type="match status" value="1"/>
</dbReference>
<feature type="region of interest" description="Disordered" evidence="2">
    <location>
        <begin position="190"/>
        <end position="214"/>
    </location>
</feature>
<feature type="region of interest" description="Disordered" evidence="2">
    <location>
        <begin position="959"/>
        <end position="980"/>
    </location>
</feature>
<feature type="compositionally biased region" description="Low complexity" evidence="2">
    <location>
        <begin position="402"/>
        <end position="414"/>
    </location>
</feature>
<accession>A0ABR4MMR2</accession>
<keyword evidence="4" id="KW-1185">Reference proteome</keyword>
<dbReference type="SUPFAM" id="SSF81901">
    <property type="entry name" value="HCP-like"/>
    <property type="match status" value="1"/>
</dbReference>
<name>A0ABR4MMR2_9PEZI</name>
<feature type="compositionally biased region" description="Polar residues" evidence="2">
    <location>
        <begin position="53"/>
        <end position="66"/>
    </location>
</feature>
<sequence>MAATLSASYTHNNGLPTGPDRALQYSISVAAAAVGSAVAVSASASCAADAAPESQTDSSATTTAFTQPQPQPQPQSLSSQQPPSIDLQIRSLARRTTSSSSFDFNFIPPSSTTSDSVSRQGNHSHSQDKSQDQSHDESQSLGQSHSPQSHSQPQDLCQILDKSQPRSQSQAHLDAYPQSPLEIGAAGLSLSLSVPTPPSPEKRKRGGPVLRDAPKSPIRVNVKTSPIMQPSNAEIEETSPLNPSPTINSSPTFSSAVIITTTDVDALATTTIPSPISNTIVDDYIYGNPHNRSLEDLGLPITQDPPSTSVSPVVTKADFTTPDPEDSSSRALLPPLMHLSTSSPDIMATTTQNNRSDEQRQSEPIQNHTQSPAPDFSSHQLPPQTTTASAKNHSNSTKTSDESFTASTSSISISHPNENDIPEESVNGSSSSSHEPEPEPEPVAGFAYHHNPYPTRVASVPIGHDGRGQSTPNLLQDGNAIGRHLSPNMRHPHQRSSIARPISAYSLYSEYPQRGRSPGMGGTNSPHLRNPSASGRRSPDTRPQSYIDMLNTSYPQPAPAPISFDNSHLKHSIGTNASLLGTEKTLEMYRNNIKKTNDSSVQYSFAVFLISSAQEQALAQAESGTKATAAEKSAPHELIREAKSILQRLASSGYPFAQYYLADGYASGLFSKGKEDYNQAFPLFAMAAKHGHAESAYRAALCYEYGWGTRKDPVKALNFLRVGATKKHPGAMTRLGVSCLSGDLGERKYREGIKWLKLATEMADTIYPAAPYILGCMYEKGDGEDIFQDETYAAELFTQAAELGNSDASFRMGDAYEHGKLNCPRNPALSVHFYTDAAEKGNPAAMMGLCAWYMVGAEPILEKDEEEAYEWAKRAADMGKQFLPLSSCKYQTLTVSPYDIGYTKAEYAVGYFTEMGIGCHRDILEANVWYVKAAEKGDERAKVRITTIDAAIRGGKPMDVASGRNSNAKLKKGGSGSKKEGECVVM</sequence>
<dbReference type="InterPro" id="IPR011990">
    <property type="entry name" value="TPR-like_helical_dom_sf"/>
</dbReference>
<dbReference type="PANTHER" id="PTHR46430:SF1">
    <property type="entry name" value="CHITIN SYNTHASE REGULATOR SKT5-RELATED"/>
    <property type="match status" value="1"/>
</dbReference>
<dbReference type="GeneID" id="98115735"/>
<feature type="compositionally biased region" description="Low complexity" evidence="2">
    <location>
        <begin position="74"/>
        <end position="83"/>
    </location>
</feature>
<dbReference type="InterPro" id="IPR051726">
    <property type="entry name" value="Chitin_Synth_Reg"/>
</dbReference>
<protein>
    <submittedName>
        <fullName evidence="3">Protein SKT5</fullName>
    </submittedName>
</protein>
<evidence type="ECO:0000313" key="3">
    <source>
        <dbReference type="EMBL" id="KAL2889560.1"/>
    </source>
</evidence>
<feature type="region of interest" description="Disordered" evidence="2">
    <location>
        <begin position="51"/>
        <end position="83"/>
    </location>
</feature>
<dbReference type="Proteomes" id="UP001610728">
    <property type="component" value="Unassembled WGS sequence"/>
</dbReference>
<dbReference type="SMART" id="SM00671">
    <property type="entry name" value="SEL1"/>
    <property type="match status" value="7"/>
</dbReference>
<feature type="compositionally biased region" description="Low complexity" evidence="2">
    <location>
        <begin position="424"/>
        <end position="433"/>
    </location>
</feature>
<feature type="compositionally biased region" description="Low complexity" evidence="2">
    <location>
        <begin position="139"/>
        <end position="154"/>
    </location>
</feature>
<feature type="compositionally biased region" description="Basic and acidic residues" evidence="2">
    <location>
        <begin position="125"/>
        <end position="138"/>
    </location>
</feature>
<evidence type="ECO:0000256" key="2">
    <source>
        <dbReference type="SAM" id="MobiDB-lite"/>
    </source>
</evidence>
<proteinExistence type="predicted"/>
<dbReference type="Gene3D" id="1.25.40.10">
    <property type="entry name" value="Tetratricopeptide repeat domain"/>
    <property type="match status" value="2"/>
</dbReference>
<feature type="region of interest" description="Disordered" evidence="2">
    <location>
        <begin position="296"/>
        <end position="546"/>
    </location>
</feature>
<dbReference type="RefSeq" id="XP_070860740.1">
    <property type="nucleotide sequence ID" value="XM_070999992.1"/>
</dbReference>
<gene>
    <name evidence="3" type="ORF">HOO65_020102</name>
</gene>
<reference evidence="3 4" key="1">
    <citation type="submission" date="2020-05" db="EMBL/GenBank/DDBJ databases">
        <title>Ceratocystis lukuohia genome.</title>
        <authorList>
            <person name="Harrington T.C."/>
            <person name="Kim K."/>
            <person name="Mayers C.G."/>
        </authorList>
    </citation>
    <scope>NUCLEOTIDE SEQUENCE [LARGE SCALE GENOMIC DNA]</scope>
    <source>
        <strain evidence="3 4">C4212</strain>
    </source>
</reference>
<feature type="compositionally biased region" description="Polar residues" evidence="2">
    <location>
        <begin position="339"/>
        <end position="354"/>
    </location>
</feature>
<comment type="caution">
    <text evidence="3">The sequence shown here is derived from an EMBL/GenBank/DDBJ whole genome shotgun (WGS) entry which is preliminary data.</text>
</comment>
<feature type="compositionally biased region" description="Polar residues" evidence="2">
    <location>
        <begin position="362"/>
        <end position="398"/>
    </location>
</feature>